<dbReference type="InterPro" id="IPR019826">
    <property type="entry name" value="Carboxylesterase_B_AS"/>
</dbReference>
<dbReference type="AlphaFoldDB" id="A0A8I0AEM9"/>
<dbReference type="EMBL" id="JACOOT010000020">
    <property type="protein sequence ID" value="MBC5651252.1"/>
    <property type="molecule type" value="Genomic_DNA"/>
</dbReference>
<dbReference type="SUPFAM" id="SSF53474">
    <property type="entry name" value="alpha/beta-Hydrolases"/>
    <property type="match status" value="1"/>
</dbReference>
<dbReference type="GO" id="GO:0016787">
    <property type="term" value="F:hydrolase activity"/>
    <property type="evidence" value="ECO:0007669"/>
    <property type="project" value="UniProtKB-KW"/>
</dbReference>
<proteinExistence type="inferred from homology"/>
<keyword evidence="6" id="KW-1185">Reference proteome</keyword>
<dbReference type="PROSITE" id="PS00122">
    <property type="entry name" value="CARBOXYLESTERASE_B_1"/>
    <property type="match status" value="1"/>
</dbReference>
<dbReference type="PANTHER" id="PTHR11559">
    <property type="entry name" value="CARBOXYLESTERASE"/>
    <property type="match status" value="1"/>
</dbReference>
<dbReference type="Pfam" id="PF00135">
    <property type="entry name" value="COesterase"/>
    <property type="match status" value="1"/>
</dbReference>
<protein>
    <recommendedName>
        <fullName evidence="3">Carboxylic ester hydrolase</fullName>
        <ecNumber evidence="3">3.1.1.-</ecNumber>
    </recommendedName>
</protein>
<dbReference type="Proteomes" id="UP000652847">
    <property type="component" value="Unassembled WGS sequence"/>
</dbReference>
<evidence type="ECO:0000256" key="2">
    <source>
        <dbReference type="ARBA" id="ARBA00022801"/>
    </source>
</evidence>
<organism evidence="5 6">
    <name type="scientific">Blautia segnis</name>
    <dbReference type="NCBI Taxonomy" id="2763030"/>
    <lineage>
        <taxon>Bacteria</taxon>
        <taxon>Bacillati</taxon>
        <taxon>Bacillota</taxon>
        <taxon>Clostridia</taxon>
        <taxon>Lachnospirales</taxon>
        <taxon>Lachnospiraceae</taxon>
        <taxon>Blautia</taxon>
    </lineage>
</organism>
<evidence type="ECO:0000313" key="6">
    <source>
        <dbReference type="Proteomes" id="UP000652847"/>
    </source>
</evidence>
<accession>A0A8I0AEM9</accession>
<comment type="caution">
    <text evidence="5">The sequence shown here is derived from an EMBL/GenBank/DDBJ whole genome shotgun (WGS) entry which is preliminary data.</text>
</comment>
<dbReference type="InterPro" id="IPR050309">
    <property type="entry name" value="Type-B_Carboxylest/Lipase"/>
</dbReference>
<feature type="signal peptide" evidence="3">
    <location>
        <begin position="1"/>
        <end position="27"/>
    </location>
</feature>
<dbReference type="InterPro" id="IPR002018">
    <property type="entry name" value="CarbesteraseB"/>
</dbReference>
<keyword evidence="2 3" id="KW-0378">Hydrolase</keyword>
<feature type="domain" description="Carboxylesterase type B" evidence="4">
    <location>
        <begin position="39"/>
        <end position="516"/>
    </location>
</feature>
<dbReference type="EC" id="3.1.1.-" evidence="3"/>
<feature type="chain" id="PRO_5034973997" description="Carboxylic ester hydrolase" evidence="3">
    <location>
        <begin position="28"/>
        <end position="550"/>
    </location>
</feature>
<evidence type="ECO:0000256" key="3">
    <source>
        <dbReference type="RuleBase" id="RU361235"/>
    </source>
</evidence>
<comment type="similarity">
    <text evidence="1 3">Belongs to the type-B carboxylesterase/lipase family.</text>
</comment>
<dbReference type="RefSeq" id="WP_021924997.1">
    <property type="nucleotide sequence ID" value="NZ_JACOOT010000020.1"/>
</dbReference>
<evidence type="ECO:0000313" key="5">
    <source>
        <dbReference type="EMBL" id="MBC5651252.1"/>
    </source>
</evidence>
<dbReference type="InterPro" id="IPR029058">
    <property type="entry name" value="AB_hydrolase_fold"/>
</dbReference>
<reference evidence="5 6" key="1">
    <citation type="submission" date="2020-08" db="EMBL/GenBank/DDBJ databases">
        <title>Genome public.</title>
        <authorList>
            <person name="Liu C."/>
            <person name="Sun Q."/>
        </authorList>
    </citation>
    <scope>NUCLEOTIDE SEQUENCE [LARGE SCALE GENOMIC DNA]</scope>
    <source>
        <strain evidence="5 6">BX17</strain>
    </source>
</reference>
<gene>
    <name evidence="5" type="ORF">H8S54_09055</name>
</gene>
<evidence type="ECO:0000256" key="1">
    <source>
        <dbReference type="ARBA" id="ARBA00005964"/>
    </source>
</evidence>
<name>A0A8I0AEM9_9FIRM</name>
<evidence type="ECO:0000259" key="4">
    <source>
        <dbReference type="Pfam" id="PF00135"/>
    </source>
</evidence>
<dbReference type="Gene3D" id="3.40.50.1820">
    <property type="entry name" value="alpha/beta hydrolase"/>
    <property type="match status" value="1"/>
</dbReference>
<keyword evidence="3" id="KW-0732">Signal</keyword>
<sequence length="550" mass="60243">MRKIKKTLAVVSAAVLTLTTGSTVVMAEKEGYTTFEFADTNAGEIRGYKYNDVYTFLGVPYAEAERYEEPQEVTPWEGTLNCATYGPVSPQYIAYQNGGNITDFSEYAWADQFESEDCQNLNVWTKSLEPDAKKAVVVWFHGGGYDSGSSIEGAAYDGHNLVEYGDVVFVSVNARLNLLGYLDLSAYGEEYKNTGNLGMMDNVAALEWVHENIANFGGDPENVTIVGQSGGGSKVMSMMAIPSAQGLFQRVWAMSGTQTSGRTVEEAQEDAAKLIEHLGLQDEEDPVATLKTMNYADLRTACDEIGIRSWGTVNDGEYFQGTVVDGKYNENAKDIPLVLSTVFSEMGSQLQQMMFVRSDLNSVEQMYPGEPMDELTAQYGDKAEAIAEEFEKAYPCRDLTDVLTINANRTNDLAIEKAQDGGQIWQAVFAYKLPVFGGSNAWHTGGDVPFIFHNADKIPYLIAGDEENAYAYQDVCADALLAYAKTGDPSTEALQWPQFTVENGETMIFDNESAVENYHDVKLLELVKEATAGNEGDNPFASFGGGEIGE</sequence>